<accession>A0ACB9FEB8</accession>
<comment type="caution">
    <text evidence="1">The sequence shown here is derived from an EMBL/GenBank/DDBJ whole genome shotgun (WGS) entry which is preliminary data.</text>
</comment>
<proteinExistence type="predicted"/>
<sequence length="315" mass="34535">MMVLIVVGGIGCYAAAKKRMATLEKLVQNLTGLEELRLSGVDISSSVPHFLANFSSLRSINLRNCSLQNEFPIAILQLPKLKFLDVAFNTNLTDFLPEFQNSSLLEYLHLYSTGLSGIIPKSIMNLNRLISLSLSNCSFLGIIPGSLANMTQLTHLDLAHNEFIGVVPSLVSLTKLTVLDLSGLPDWLGKLTNLNKLRLYGMNLYGEIPPFLANLTKLSIVEMPKNSLFGHIPSSCMNLTQLSMINLGENQLQGPVSSSFSNFKSLQDLRLNDNNFSGMVELDWFLGLNKLEGLIVGGNKISFVVANKYANGTLP</sequence>
<dbReference type="Proteomes" id="UP001055879">
    <property type="component" value="Linkage Group LG01"/>
</dbReference>
<dbReference type="EMBL" id="CM042047">
    <property type="protein sequence ID" value="KAI3769502.1"/>
    <property type="molecule type" value="Genomic_DNA"/>
</dbReference>
<organism evidence="1 2">
    <name type="scientific">Arctium lappa</name>
    <name type="common">Greater burdock</name>
    <name type="synonym">Lappa major</name>
    <dbReference type="NCBI Taxonomy" id="4217"/>
    <lineage>
        <taxon>Eukaryota</taxon>
        <taxon>Viridiplantae</taxon>
        <taxon>Streptophyta</taxon>
        <taxon>Embryophyta</taxon>
        <taxon>Tracheophyta</taxon>
        <taxon>Spermatophyta</taxon>
        <taxon>Magnoliopsida</taxon>
        <taxon>eudicotyledons</taxon>
        <taxon>Gunneridae</taxon>
        <taxon>Pentapetalae</taxon>
        <taxon>asterids</taxon>
        <taxon>campanulids</taxon>
        <taxon>Asterales</taxon>
        <taxon>Asteraceae</taxon>
        <taxon>Carduoideae</taxon>
        <taxon>Cardueae</taxon>
        <taxon>Arctiinae</taxon>
        <taxon>Arctium</taxon>
    </lineage>
</organism>
<gene>
    <name evidence="1" type="ORF">L6452_00608</name>
</gene>
<evidence type="ECO:0000313" key="1">
    <source>
        <dbReference type="EMBL" id="KAI3769502.1"/>
    </source>
</evidence>
<protein>
    <submittedName>
        <fullName evidence="1">Uncharacterized protein</fullName>
    </submittedName>
</protein>
<name>A0ACB9FEB8_ARCLA</name>
<evidence type="ECO:0000313" key="2">
    <source>
        <dbReference type="Proteomes" id="UP001055879"/>
    </source>
</evidence>
<reference evidence="2" key="1">
    <citation type="journal article" date="2022" name="Mol. Ecol. Resour.">
        <title>The genomes of chicory, endive, great burdock and yacon provide insights into Asteraceae palaeo-polyploidization history and plant inulin production.</title>
        <authorList>
            <person name="Fan W."/>
            <person name="Wang S."/>
            <person name="Wang H."/>
            <person name="Wang A."/>
            <person name="Jiang F."/>
            <person name="Liu H."/>
            <person name="Zhao H."/>
            <person name="Xu D."/>
            <person name="Zhang Y."/>
        </authorList>
    </citation>
    <scope>NUCLEOTIDE SEQUENCE [LARGE SCALE GENOMIC DNA]</scope>
    <source>
        <strain evidence="2">cv. Niubang</strain>
    </source>
</reference>
<reference evidence="1 2" key="2">
    <citation type="journal article" date="2022" name="Mol. Ecol. Resour.">
        <title>The genomes of chicory, endive, great burdock and yacon provide insights into Asteraceae paleo-polyploidization history and plant inulin production.</title>
        <authorList>
            <person name="Fan W."/>
            <person name="Wang S."/>
            <person name="Wang H."/>
            <person name="Wang A."/>
            <person name="Jiang F."/>
            <person name="Liu H."/>
            <person name="Zhao H."/>
            <person name="Xu D."/>
            <person name="Zhang Y."/>
        </authorList>
    </citation>
    <scope>NUCLEOTIDE SEQUENCE [LARGE SCALE GENOMIC DNA]</scope>
    <source>
        <strain evidence="2">cv. Niubang</strain>
    </source>
</reference>
<keyword evidence="2" id="KW-1185">Reference proteome</keyword>